<dbReference type="AlphaFoldDB" id="A0AA88Q956"/>
<name>A0AA88Q956_9TELE</name>
<evidence type="ECO:0000313" key="3">
    <source>
        <dbReference type="Proteomes" id="UP001187343"/>
    </source>
</evidence>
<feature type="compositionally biased region" description="Basic and acidic residues" evidence="1">
    <location>
        <begin position="37"/>
        <end position="76"/>
    </location>
</feature>
<accession>A0AA88Q956</accession>
<proteinExistence type="predicted"/>
<feature type="compositionally biased region" description="Polar residues" evidence="1">
    <location>
        <begin position="15"/>
        <end position="32"/>
    </location>
</feature>
<evidence type="ECO:0000256" key="1">
    <source>
        <dbReference type="SAM" id="MobiDB-lite"/>
    </source>
</evidence>
<keyword evidence="3" id="KW-1185">Reference proteome</keyword>
<comment type="caution">
    <text evidence="2">The sequence shown here is derived from an EMBL/GenBank/DDBJ whole genome shotgun (WGS) entry which is preliminary data.</text>
</comment>
<protein>
    <submittedName>
        <fullName evidence="2">Uncharacterized protein</fullName>
    </submittedName>
</protein>
<feature type="compositionally biased region" description="Acidic residues" evidence="1">
    <location>
        <begin position="1"/>
        <end position="11"/>
    </location>
</feature>
<feature type="region of interest" description="Disordered" evidence="1">
    <location>
        <begin position="1"/>
        <end position="81"/>
    </location>
</feature>
<organism evidence="2 3">
    <name type="scientific">Cirrhinus molitorella</name>
    <name type="common">mud carp</name>
    <dbReference type="NCBI Taxonomy" id="172907"/>
    <lineage>
        <taxon>Eukaryota</taxon>
        <taxon>Metazoa</taxon>
        <taxon>Chordata</taxon>
        <taxon>Craniata</taxon>
        <taxon>Vertebrata</taxon>
        <taxon>Euteleostomi</taxon>
        <taxon>Actinopterygii</taxon>
        <taxon>Neopterygii</taxon>
        <taxon>Teleostei</taxon>
        <taxon>Ostariophysi</taxon>
        <taxon>Cypriniformes</taxon>
        <taxon>Cyprinidae</taxon>
        <taxon>Labeoninae</taxon>
        <taxon>Labeonini</taxon>
        <taxon>Cirrhinus</taxon>
    </lineage>
</organism>
<gene>
    <name evidence="2" type="ORF">Q8A67_006435</name>
</gene>
<dbReference type="Proteomes" id="UP001187343">
    <property type="component" value="Unassembled WGS sequence"/>
</dbReference>
<dbReference type="EMBL" id="JAUYZG010000006">
    <property type="protein sequence ID" value="KAK2904636.1"/>
    <property type="molecule type" value="Genomic_DNA"/>
</dbReference>
<evidence type="ECO:0000313" key="2">
    <source>
        <dbReference type="EMBL" id="KAK2904636.1"/>
    </source>
</evidence>
<reference evidence="2" key="1">
    <citation type="submission" date="2023-08" db="EMBL/GenBank/DDBJ databases">
        <title>Chromosome-level Genome Assembly of mud carp (Cirrhinus molitorella).</title>
        <authorList>
            <person name="Liu H."/>
        </authorList>
    </citation>
    <scope>NUCLEOTIDE SEQUENCE</scope>
    <source>
        <strain evidence="2">Prfri</strain>
        <tissue evidence="2">Muscle</tissue>
    </source>
</reference>
<sequence length="101" mass="11895">MDDTLTSTDEDVSPRCSSVQQKRSEPESSCVSVRSDWSMDHPIEFKSGDTKTDLRKDSREQSGKCWMRRGEQDQQRTLRRKLNSGHHEHRILTVNWRNWSC</sequence>